<dbReference type="RefSeq" id="WP_072744934.1">
    <property type="nucleotide sequence ID" value="NZ_FQXR01000013.1"/>
</dbReference>
<evidence type="ECO:0000259" key="3">
    <source>
        <dbReference type="PROSITE" id="PS50977"/>
    </source>
</evidence>
<dbReference type="Pfam" id="PF00440">
    <property type="entry name" value="TetR_N"/>
    <property type="match status" value="1"/>
</dbReference>
<dbReference type="Gene3D" id="1.10.357.10">
    <property type="entry name" value="Tetracycline Repressor, domain 2"/>
    <property type="match status" value="1"/>
</dbReference>
<proteinExistence type="predicted"/>
<dbReference type="AlphaFoldDB" id="A0A1M5YMK5"/>
<dbReference type="InterPro" id="IPR001647">
    <property type="entry name" value="HTH_TetR"/>
</dbReference>
<dbReference type="EMBL" id="FQXR01000013">
    <property type="protein sequence ID" value="SHI13044.1"/>
    <property type="molecule type" value="Genomic_DNA"/>
</dbReference>
<dbReference type="Proteomes" id="UP000184389">
    <property type="component" value="Unassembled WGS sequence"/>
</dbReference>
<accession>A0A1M5YMK5</accession>
<feature type="domain" description="HTH tetR-type" evidence="3">
    <location>
        <begin position="12"/>
        <end position="72"/>
    </location>
</feature>
<feature type="DNA-binding region" description="H-T-H motif" evidence="2">
    <location>
        <begin position="35"/>
        <end position="54"/>
    </location>
</feature>
<dbReference type="PROSITE" id="PS50977">
    <property type="entry name" value="HTH_TETR_2"/>
    <property type="match status" value="1"/>
</dbReference>
<dbReference type="STRING" id="1123281.SAMN02745180_02290"/>
<keyword evidence="5" id="KW-1185">Reference proteome</keyword>
<dbReference type="InterPro" id="IPR050624">
    <property type="entry name" value="HTH-type_Tx_Regulator"/>
</dbReference>
<name>A0A1M5YMK5_9FIRM</name>
<dbReference type="SUPFAM" id="SSF46689">
    <property type="entry name" value="Homeodomain-like"/>
    <property type="match status" value="1"/>
</dbReference>
<evidence type="ECO:0000313" key="5">
    <source>
        <dbReference type="Proteomes" id="UP000184389"/>
    </source>
</evidence>
<gene>
    <name evidence="4" type="ORF">SAMN02745180_02290</name>
</gene>
<dbReference type="PRINTS" id="PR00455">
    <property type="entry name" value="HTHTETR"/>
</dbReference>
<keyword evidence="1 2" id="KW-0238">DNA-binding</keyword>
<dbReference type="PANTHER" id="PTHR43479">
    <property type="entry name" value="ACREF/ENVCD OPERON REPRESSOR-RELATED"/>
    <property type="match status" value="1"/>
</dbReference>
<sequence>MKHMSKVEINKRQKEDSLYAAAYELFTTQGIHNTAISDIVKKAGVAKGTFYLYFKDKYDVLDKIILDKSSEILVEAIENTNIKEFDSFEEKLLYFIDSIIEYLKENKLLLKLIYKNLSWGVVRKAYKDYKGINEIYYMFEEGLKDHDLKEGDIEKIIFIILELVGSVCYSCIVLREPTNIDEMKPILFEIIKKII</sequence>
<protein>
    <submittedName>
        <fullName evidence="4">Transcriptional regulator, TetR family</fullName>
    </submittedName>
</protein>
<dbReference type="InterPro" id="IPR009057">
    <property type="entry name" value="Homeodomain-like_sf"/>
</dbReference>
<organism evidence="4 5">
    <name type="scientific">Sporanaerobacter acetigenes DSM 13106</name>
    <dbReference type="NCBI Taxonomy" id="1123281"/>
    <lineage>
        <taxon>Bacteria</taxon>
        <taxon>Bacillati</taxon>
        <taxon>Bacillota</taxon>
        <taxon>Tissierellia</taxon>
        <taxon>Tissierellales</taxon>
        <taxon>Sporanaerobacteraceae</taxon>
        <taxon>Sporanaerobacter</taxon>
    </lineage>
</organism>
<dbReference type="PANTHER" id="PTHR43479:SF11">
    <property type="entry name" value="ACREF_ENVCD OPERON REPRESSOR-RELATED"/>
    <property type="match status" value="1"/>
</dbReference>
<evidence type="ECO:0000256" key="1">
    <source>
        <dbReference type="ARBA" id="ARBA00023125"/>
    </source>
</evidence>
<reference evidence="4 5" key="1">
    <citation type="submission" date="2016-11" db="EMBL/GenBank/DDBJ databases">
        <authorList>
            <person name="Jaros S."/>
            <person name="Januszkiewicz K."/>
            <person name="Wedrychowicz H."/>
        </authorList>
    </citation>
    <scope>NUCLEOTIDE SEQUENCE [LARGE SCALE GENOMIC DNA]</scope>
    <source>
        <strain evidence="4 5">DSM 13106</strain>
    </source>
</reference>
<dbReference type="GO" id="GO:0003677">
    <property type="term" value="F:DNA binding"/>
    <property type="evidence" value="ECO:0007669"/>
    <property type="project" value="UniProtKB-UniRule"/>
</dbReference>
<evidence type="ECO:0000256" key="2">
    <source>
        <dbReference type="PROSITE-ProRule" id="PRU00335"/>
    </source>
</evidence>
<evidence type="ECO:0000313" key="4">
    <source>
        <dbReference type="EMBL" id="SHI13044.1"/>
    </source>
</evidence>